<protein>
    <submittedName>
        <fullName evidence="1">Uncharacterized protein</fullName>
    </submittedName>
</protein>
<dbReference type="Proteomes" id="UP000283210">
    <property type="component" value="Chromosome 21"/>
</dbReference>
<dbReference type="AlphaFoldDB" id="A0A437C585"/>
<evidence type="ECO:0000313" key="1">
    <source>
        <dbReference type="EMBL" id="RVE57774.1"/>
    </source>
</evidence>
<dbReference type="EMBL" id="CM012457">
    <property type="protein sequence ID" value="RVE57774.1"/>
    <property type="molecule type" value="Genomic_DNA"/>
</dbReference>
<organism evidence="1 2">
    <name type="scientific">Oryzias javanicus</name>
    <name type="common">Javanese ricefish</name>
    <name type="synonym">Aplocheilus javanicus</name>
    <dbReference type="NCBI Taxonomy" id="123683"/>
    <lineage>
        <taxon>Eukaryota</taxon>
        <taxon>Metazoa</taxon>
        <taxon>Chordata</taxon>
        <taxon>Craniata</taxon>
        <taxon>Vertebrata</taxon>
        <taxon>Euteleostomi</taxon>
        <taxon>Actinopterygii</taxon>
        <taxon>Neopterygii</taxon>
        <taxon>Teleostei</taxon>
        <taxon>Neoteleostei</taxon>
        <taxon>Acanthomorphata</taxon>
        <taxon>Ovalentaria</taxon>
        <taxon>Atherinomorphae</taxon>
        <taxon>Beloniformes</taxon>
        <taxon>Adrianichthyidae</taxon>
        <taxon>Oryziinae</taxon>
        <taxon>Oryzias</taxon>
    </lineage>
</organism>
<accession>A0A437C585</accession>
<evidence type="ECO:0000313" key="2">
    <source>
        <dbReference type="Proteomes" id="UP000283210"/>
    </source>
</evidence>
<reference evidence="1 2" key="2">
    <citation type="submission" date="2019-01" db="EMBL/GenBank/DDBJ databases">
        <title>A chromosome length genome reference of the Java medaka (oryzias javanicus).</title>
        <authorList>
            <person name="Herpin A."/>
            <person name="Takehana Y."/>
            <person name="Naruse K."/>
            <person name="Ansai S."/>
            <person name="Kawaguchi M."/>
        </authorList>
    </citation>
    <scope>NUCLEOTIDE SEQUENCE [LARGE SCALE GENOMIC DNA]</scope>
    <source>
        <strain evidence="1">RS831</strain>
        <tissue evidence="1">Whole body</tissue>
    </source>
</reference>
<proteinExistence type="predicted"/>
<sequence>MGGCGGHWSEIHEDHQTLHHRSRCSDQLSRNRSTVRTRLLTQNQILTQTRDVGVGVGRRRRWRWRWSGSLWRSAGESGQLGKQSDVQITACWLEFW</sequence>
<gene>
    <name evidence="1" type="ORF">OJAV_G00202680</name>
</gene>
<keyword evidence="2" id="KW-1185">Reference proteome</keyword>
<reference evidence="1 2" key="1">
    <citation type="submission" date="2018-11" db="EMBL/GenBank/DDBJ databases">
        <authorList>
            <person name="Lopez-Roques C."/>
            <person name="Donnadieu C."/>
            <person name="Bouchez O."/>
            <person name="Klopp C."/>
            <person name="Cabau C."/>
            <person name="Zahm M."/>
        </authorList>
    </citation>
    <scope>NUCLEOTIDE SEQUENCE [LARGE SCALE GENOMIC DNA]</scope>
    <source>
        <strain evidence="1">RS831</strain>
        <tissue evidence="1">Whole body</tissue>
    </source>
</reference>
<name>A0A437C585_ORYJA</name>